<dbReference type="PANTHER" id="PTHR40590">
    <property type="entry name" value="CYTOPLASMIC PROTEIN-RELATED"/>
    <property type="match status" value="1"/>
</dbReference>
<keyword evidence="2" id="KW-1185">Reference proteome</keyword>
<dbReference type="EMBL" id="QJVJ01000013">
    <property type="protein sequence ID" value="PYI51362.1"/>
    <property type="molecule type" value="Genomic_DNA"/>
</dbReference>
<proteinExistence type="predicted"/>
<dbReference type="RefSeq" id="WP_110842874.1">
    <property type="nucleotide sequence ID" value="NZ_QJVJ01000013.1"/>
</dbReference>
<dbReference type="AlphaFoldDB" id="A0A2V5JYI6"/>
<dbReference type="Pfam" id="PF01963">
    <property type="entry name" value="TraB_PrgY_gumN"/>
    <property type="match status" value="1"/>
</dbReference>
<protein>
    <submittedName>
        <fullName evidence="1">TraB/GumN family protein</fullName>
    </submittedName>
</protein>
<dbReference type="OrthoDB" id="357294at2"/>
<dbReference type="InterPro" id="IPR047111">
    <property type="entry name" value="YbaP-like"/>
</dbReference>
<evidence type="ECO:0000313" key="2">
    <source>
        <dbReference type="Proteomes" id="UP000247476"/>
    </source>
</evidence>
<reference evidence="1 2" key="1">
    <citation type="submission" date="2018-05" db="EMBL/GenBank/DDBJ databases">
        <title>Paenibacillus flagellatus sp. nov., isolated from selenium mineral soil.</title>
        <authorList>
            <person name="Dai X."/>
        </authorList>
    </citation>
    <scope>NUCLEOTIDE SEQUENCE [LARGE SCALE GENOMIC DNA]</scope>
    <source>
        <strain evidence="1 2">DXL2</strain>
    </source>
</reference>
<comment type="caution">
    <text evidence="1">The sequence shown here is derived from an EMBL/GenBank/DDBJ whole genome shotgun (WGS) entry which is preliminary data.</text>
</comment>
<dbReference type="PANTHER" id="PTHR40590:SF1">
    <property type="entry name" value="CYTOPLASMIC PROTEIN"/>
    <property type="match status" value="1"/>
</dbReference>
<name>A0A2V5JYI6_9BACL</name>
<gene>
    <name evidence="1" type="ORF">DLM86_25385</name>
</gene>
<organism evidence="1 2">
    <name type="scientific">Paenibacillus flagellatus</name>
    <dbReference type="NCBI Taxonomy" id="2211139"/>
    <lineage>
        <taxon>Bacteria</taxon>
        <taxon>Bacillati</taxon>
        <taxon>Bacillota</taxon>
        <taxon>Bacilli</taxon>
        <taxon>Bacillales</taxon>
        <taxon>Paenibacillaceae</taxon>
        <taxon>Paenibacillus</taxon>
    </lineage>
</organism>
<dbReference type="CDD" id="cd14789">
    <property type="entry name" value="Tiki"/>
    <property type="match status" value="1"/>
</dbReference>
<dbReference type="Proteomes" id="UP000247476">
    <property type="component" value="Unassembled WGS sequence"/>
</dbReference>
<evidence type="ECO:0000313" key="1">
    <source>
        <dbReference type="EMBL" id="PYI51362.1"/>
    </source>
</evidence>
<sequence length="469" mass="51518">MTSTLWRKWSRGMAGGVLGIATILSGILPVRADEAQSQAPAAAPAISPWSVQTLLEGEKYGIFPLSWYYDGTFQQPIGPDKFRSLIQATAAKLDALELPKKASAPSAEKTESITRETVLRSLYDTLTRYDLPETFGIGKDSPIDYLQKKGIVEGTDRGLELETPSTVEQAAVLASRLVEYAYETADAGAKGLLWKVTKGNNTLYMLGSIHLGIPDMYPMRESVKDAFESADALFVEANLASGDPADMAYFQQQTMYDDGTTLKDHVSAQTYEKLQQAAGKLNLPVQAFDAYKPWAVTNNLSLFTLMDSPEDITQAATLGVDMYFLHKAILTGKPIQELEGVKFQGDLLSNVPPKEQEKELNQLLDTIVTPAADAPNPAKQFKQWQLLWADGDLDGFTKSYSESLQSVPNGSMQRLLGERDKNMAKKLSDLLEKEGEATYFVVVGAAHYATKGMVIDLLKQQGYDVQFVP</sequence>
<dbReference type="InterPro" id="IPR002816">
    <property type="entry name" value="TraB/PrgY/GumN_fam"/>
</dbReference>
<accession>A0A2V5JYI6</accession>